<evidence type="ECO:0000256" key="1">
    <source>
        <dbReference type="SAM" id="MobiDB-lite"/>
    </source>
</evidence>
<feature type="compositionally biased region" description="Basic and acidic residues" evidence="1">
    <location>
        <begin position="1"/>
        <end position="11"/>
    </location>
</feature>
<gene>
    <name evidence="2" type="ORF">CBNPKNJC_00036</name>
</gene>
<reference evidence="2" key="1">
    <citation type="submission" date="2020-06" db="EMBL/GenBank/DDBJ databases">
        <title>Unique genomic features of the anaerobic methanotrophic archaea.</title>
        <authorList>
            <person name="Chadwick G.L."/>
            <person name="Skennerton C.T."/>
            <person name="Laso-Perez R."/>
            <person name="Leu A.O."/>
            <person name="Speth D.R."/>
            <person name="Yu H."/>
            <person name="Morgan-Lang C."/>
            <person name="Hatzenpichler R."/>
            <person name="Goudeau D."/>
            <person name="Malmstrom R."/>
            <person name="Brazelton W.J."/>
            <person name="Woyke T."/>
            <person name="Hallam S.J."/>
            <person name="Tyson G.W."/>
            <person name="Wegener G."/>
            <person name="Boetius A."/>
            <person name="Orphan V."/>
        </authorList>
    </citation>
    <scope>NUCLEOTIDE SEQUENCE</scope>
</reference>
<sequence length="87" mass="10038">MAESTEVKAFYREASNQKGRSESERNRRRKFQRCSCQVSVSPGRWLLSLWNELRDAHKEATGVLKAAILERAAEKARKVCEPVRMTL</sequence>
<dbReference type="AlphaFoldDB" id="A0A7G9YU37"/>
<protein>
    <submittedName>
        <fullName evidence="2">Uncharacterized protein</fullName>
    </submittedName>
</protein>
<proteinExistence type="predicted"/>
<feature type="region of interest" description="Disordered" evidence="1">
    <location>
        <begin position="1"/>
        <end position="29"/>
    </location>
</feature>
<organism evidence="2">
    <name type="scientific">Candidatus Methanophagaceae archaeon ANME-1 ERB6</name>
    <dbReference type="NCBI Taxonomy" id="2759912"/>
    <lineage>
        <taxon>Archaea</taxon>
        <taxon>Methanobacteriati</taxon>
        <taxon>Methanobacteriota</taxon>
        <taxon>Stenosarchaea group</taxon>
        <taxon>Methanomicrobia</taxon>
        <taxon>Candidatus Methanophagales</taxon>
        <taxon>Candidatus Methanophagaceae</taxon>
    </lineage>
</organism>
<name>A0A7G9YU37_9EURY</name>
<accession>A0A7G9YU37</accession>
<dbReference type="EMBL" id="MT631471">
    <property type="protein sequence ID" value="QNO51521.1"/>
    <property type="molecule type" value="Genomic_DNA"/>
</dbReference>
<evidence type="ECO:0000313" key="2">
    <source>
        <dbReference type="EMBL" id="QNO51521.1"/>
    </source>
</evidence>